<feature type="transmembrane region" description="Helical" evidence="2">
    <location>
        <begin position="75"/>
        <end position="98"/>
    </location>
</feature>
<sequence>MALTPTGVPIGSRVATSPVEVGGSVESSHSAVTWSAVLGGAFVAAAVTLILLILGSGFGLSAVSPYSGSNPSAGAFTAGAAAWLVFVLWISSGLGGYLTGRLRTKWSNMHGDEVFFRDTAHGFLSWAVATVIGVVFLASAATSIVGGAAHSVSTVLGGAAQGATQAAGQQAGQNSGAGEATGYFVDSLFRSPNPDPNANAADVRAETTRILANSAANGEVSPADKAYLSQLVAQRTGLSQPDAQKRVDDVLGQVNAAKEKAKKAADEARKAASAAAMGSFLALLIGAFIASAAAALGGRHRDEI</sequence>
<feature type="transmembrane region" description="Helical" evidence="2">
    <location>
        <begin position="36"/>
        <end position="63"/>
    </location>
</feature>
<keyword evidence="4" id="KW-1185">Reference proteome</keyword>
<evidence type="ECO:0000256" key="1">
    <source>
        <dbReference type="SAM" id="Coils"/>
    </source>
</evidence>
<gene>
    <name evidence="3" type="ORF">SAMN05216548_104146</name>
</gene>
<name>A0A1H9FKX8_9HYPH</name>
<organism evidence="3 4">
    <name type="scientific">Faunimonas pinastri</name>
    <dbReference type="NCBI Taxonomy" id="1855383"/>
    <lineage>
        <taxon>Bacteria</taxon>
        <taxon>Pseudomonadati</taxon>
        <taxon>Pseudomonadota</taxon>
        <taxon>Alphaproteobacteria</taxon>
        <taxon>Hyphomicrobiales</taxon>
        <taxon>Afifellaceae</taxon>
        <taxon>Faunimonas</taxon>
    </lineage>
</organism>
<dbReference type="AlphaFoldDB" id="A0A1H9FKX8"/>
<dbReference type="RefSeq" id="WP_238858211.1">
    <property type="nucleotide sequence ID" value="NZ_FOFG01000004.1"/>
</dbReference>
<feature type="transmembrane region" description="Helical" evidence="2">
    <location>
        <begin position="271"/>
        <end position="296"/>
    </location>
</feature>
<accession>A0A1H9FKX8</accession>
<feature type="transmembrane region" description="Helical" evidence="2">
    <location>
        <begin position="123"/>
        <end position="145"/>
    </location>
</feature>
<dbReference type="STRING" id="1855383.SAMN05216548_104146"/>
<protein>
    <submittedName>
        <fullName evidence="3">Uncharacterized protein</fullName>
    </submittedName>
</protein>
<keyword evidence="2" id="KW-1133">Transmembrane helix</keyword>
<keyword evidence="2" id="KW-0812">Transmembrane</keyword>
<dbReference type="Proteomes" id="UP000199647">
    <property type="component" value="Unassembled WGS sequence"/>
</dbReference>
<dbReference type="EMBL" id="FOFG01000004">
    <property type="protein sequence ID" value="SEQ38519.1"/>
    <property type="molecule type" value="Genomic_DNA"/>
</dbReference>
<proteinExistence type="predicted"/>
<feature type="coiled-coil region" evidence="1">
    <location>
        <begin position="247"/>
        <end position="274"/>
    </location>
</feature>
<evidence type="ECO:0000313" key="3">
    <source>
        <dbReference type="EMBL" id="SEQ38519.1"/>
    </source>
</evidence>
<reference evidence="3 4" key="1">
    <citation type="submission" date="2016-10" db="EMBL/GenBank/DDBJ databases">
        <authorList>
            <person name="de Groot N.N."/>
        </authorList>
    </citation>
    <scope>NUCLEOTIDE SEQUENCE [LARGE SCALE GENOMIC DNA]</scope>
    <source>
        <strain evidence="3 4">A52C2</strain>
    </source>
</reference>
<evidence type="ECO:0000256" key="2">
    <source>
        <dbReference type="SAM" id="Phobius"/>
    </source>
</evidence>
<keyword evidence="2" id="KW-0472">Membrane</keyword>
<keyword evidence="1" id="KW-0175">Coiled coil</keyword>
<evidence type="ECO:0000313" key="4">
    <source>
        <dbReference type="Proteomes" id="UP000199647"/>
    </source>
</evidence>